<dbReference type="Proteomes" id="UP001341840">
    <property type="component" value="Unassembled WGS sequence"/>
</dbReference>
<feature type="region of interest" description="Disordered" evidence="1">
    <location>
        <begin position="1"/>
        <end position="20"/>
    </location>
</feature>
<comment type="caution">
    <text evidence="2">The sequence shown here is derived from an EMBL/GenBank/DDBJ whole genome shotgun (WGS) entry which is preliminary data.</text>
</comment>
<proteinExistence type="predicted"/>
<sequence>VVDQGVKDQHHRGSGYKITSSDNDAFSLAHNFSPSLVLRSSLSSHLVRVSPWWIRFCETVGNELTMMTMMMARMK</sequence>
<accession>A0ABU6XHT4</accession>
<dbReference type="EMBL" id="JASCZI010211727">
    <property type="protein sequence ID" value="MED6196238.1"/>
    <property type="molecule type" value="Genomic_DNA"/>
</dbReference>
<gene>
    <name evidence="2" type="ORF">PIB30_045569</name>
</gene>
<organism evidence="2 3">
    <name type="scientific">Stylosanthes scabra</name>
    <dbReference type="NCBI Taxonomy" id="79078"/>
    <lineage>
        <taxon>Eukaryota</taxon>
        <taxon>Viridiplantae</taxon>
        <taxon>Streptophyta</taxon>
        <taxon>Embryophyta</taxon>
        <taxon>Tracheophyta</taxon>
        <taxon>Spermatophyta</taxon>
        <taxon>Magnoliopsida</taxon>
        <taxon>eudicotyledons</taxon>
        <taxon>Gunneridae</taxon>
        <taxon>Pentapetalae</taxon>
        <taxon>rosids</taxon>
        <taxon>fabids</taxon>
        <taxon>Fabales</taxon>
        <taxon>Fabaceae</taxon>
        <taxon>Papilionoideae</taxon>
        <taxon>50 kb inversion clade</taxon>
        <taxon>dalbergioids sensu lato</taxon>
        <taxon>Dalbergieae</taxon>
        <taxon>Pterocarpus clade</taxon>
        <taxon>Stylosanthes</taxon>
    </lineage>
</organism>
<keyword evidence="3" id="KW-1185">Reference proteome</keyword>
<evidence type="ECO:0000256" key="1">
    <source>
        <dbReference type="SAM" id="MobiDB-lite"/>
    </source>
</evidence>
<feature type="non-terminal residue" evidence="2">
    <location>
        <position position="1"/>
    </location>
</feature>
<evidence type="ECO:0000313" key="3">
    <source>
        <dbReference type="Proteomes" id="UP001341840"/>
    </source>
</evidence>
<name>A0ABU6XHT4_9FABA</name>
<evidence type="ECO:0000313" key="2">
    <source>
        <dbReference type="EMBL" id="MED6196238.1"/>
    </source>
</evidence>
<protein>
    <submittedName>
        <fullName evidence="2">Uncharacterized protein</fullName>
    </submittedName>
</protein>
<reference evidence="2 3" key="1">
    <citation type="journal article" date="2023" name="Plants (Basel)">
        <title>Bridging the Gap: Combining Genomics and Transcriptomics Approaches to Understand Stylosanthes scabra, an Orphan Legume from the Brazilian Caatinga.</title>
        <authorList>
            <person name="Ferreira-Neto J.R.C."/>
            <person name="da Silva M.D."/>
            <person name="Binneck E."/>
            <person name="de Melo N.F."/>
            <person name="da Silva R.H."/>
            <person name="de Melo A.L.T.M."/>
            <person name="Pandolfi V."/>
            <person name="Bustamante F.O."/>
            <person name="Brasileiro-Vidal A.C."/>
            <person name="Benko-Iseppon A.M."/>
        </authorList>
    </citation>
    <scope>NUCLEOTIDE SEQUENCE [LARGE SCALE GENOMIC DNA]</scope>
    <source>
        <tissue evidence="2">Leaves</tissue>
    </source>
</reference>